<dbReference type="Pfam" id="PF01258">
    <property type="entry name" value="zf-dskA_traR"/>
    <property type="match status" value="1"/>
</dbReference>
<dbReference type="EMBL" id="CP034338">
    <property type="protein sequence ID" value="AZL67932.1"/>
    <property type="molecule type" value="Genomic_DNA"/>
</dbReference>
<organism evidence="6 7">
    <name type="scientific">Pseudomonas entomophila</name>
    <dbReference type="NCBI Taxonomy" id="312306"/>
    <lineage>
        <taxon>Bacteria</taxon>
        <taxon>Pseudomonadati</taxon>
        <taxon>Pseudomonadota</taxon>
        <taxon>Gammaproteobacteria</taxon>
        <taxon>Pseudomonadales</taxon>
        <taxon>Pseudomonadaceae</taxon>
        <taxon>Pseudomonas</taxon>
    </lineage>
</organism>
<evidence type="ECO:0000256" key="1">
    <source>
        <dbReference type="ARBA" id="ARBA00022723"/>
    </source>
</evidence>
<dbReference type="InterPro" id="IPR000962">
    <property type="entry name" value="Znf_DskA_TraR"/>
</dbReference>
<evidence type="ECO:0000259" key="5">
    <source>
        <dbReference type="Pfam" id="PF01258"/>
    </source>
</evidence>
<dbReference type="Proteomes" id="UP000268230">
    <property type="component" value="Chromosome"/>
</dbReference>
<keyword evidence="1" id="KW-0479">Metal-binding</keyword>
<feature type="zinc finger region" description="dksA C4-type" evidence="4">
    <location>
        <begin position="35"/>
        <end position="59"/>
    </location>
</feature>
<evidence type="ECO:0000256" key="2">
    <source>
        <dbReference type="ARBA" id="ARBA00022771"/>
    </source>
</evidence>
<dbReference type="PANTHER" id="PTHR38777:SF1">
    <property type="entry name" value="DNAK SUPPRESSOR PROTEIN"/>
    <property type="match status" value="1"/>
</dbReference>
<dbReference type="OrthoDB" id="962301at2"/>
<dbReference type="GO" id="GO:0008270">
    <property type="term" value="F:zinc ion binding"/>
    <property type="evidence" value="ECO:0007669"/>
    <property type="project" value="UniProtKB-KW"/>
</dbReference>
<evidence type="ECO:0000256" key="3">
    <source>
        <dbReference type="ARBA" id="ARBA00022833"/>
    </source>
</evidence>
<proteinExistence type="predicted"/>
<protein>
    <submittedName>
        <fullName evidence="6">TraR/DksA family transcriptional regulator</fullName>
    </submittedName>
</protein>
<dbReference type="GO" id="GO:1900378">
    <property type="term" value="P:positive regulation of secondary metabolite biosynthetic process"/>
    <property type="evidence" value="ECO:0007669"/>
    <property type="project" value="TreeGrafter"/>
</dbReference>
<keyword evidence="3" id="KW-0862">Zinc</keyword>
<dbReference type="PROSITE" id="PS51128">
    <property type="entry name" value="ZF_DKSA_2"/>
    <property type="match status" value="1"/>
</dbReference>
<gene>
    <name evidence="6" type="ORF">EJA05_09330</name>
</gene>
<name>A0A3S8UI84_9PSED</name>
<evidence type="ECO:0000256" key="4">
    <source>
        <dbReference type="PROSITE-ProRule" id="PRU00510"/>
    </source>
</evidence>
<reference evidence="6 7" key="1">
    <citation type="submission" date="2018-12" db="EMBL/GenBank/DDBJ databases">
        <authorList>
            <person name="Li S."/>
            <person name="Yang R."/>
            <person name="Chen G."/>
            <person name="Zou L."/>
            <person name="Zhang C."/>
            <person name="Chen Y."/>
            <person name="Liu Z."/>
            <person name="Li Y."/>
            <person name="Yan Y."/>
            <person name="Huang M."/>
            <person name="Chen T."/>
        </authorList>
    </citation>
    <scope>NUCLEOTIDE SEQUENCE [LARGE SCALE GENOMIC DNA]</scope>
    <source>
        <strain evidence="6 7">1257</strain>
    </source>
</reference>
<evidence type="ECO:0000313" key="6">
    <source>
        <dbReference type="EMBL" id="AZL67932.1"/>
    </source>
</evidence>
<dbReference type="KEGG" id="pory:EJA05_09330"/>
<dbReference type="AlphaFoldDB" id="A0A3S8UI84"/>
<evidence type="ECO:0000313" key="7">
    <source>
        <dbReference type="Proteomes" id="UP000268230"/>
    </source>
</evidence>
<keyword evidence="2" id="KW-0863">Zinc-finger</keyword>
<dbReference type="PANTHER" id="PTHR38777">
    <property type="entry name" value="FELS-2 PROPHAGE PROTEIN"/>
    <property type="match status" value="1"/>
</dbReference>
<feature type="domain" description="Zinc finger DksA/TraR C4-type" evidence="5">
    <location>
        <begin position="34"/>
        <end position="64"/>
    </location>
</feature>
<sequence length="72" mass="7919">MADNADLANDVVQQRLDEALAARAGEPVRVSLTDCIDCDDPIPEPRRQAAQGCVRCGACQTLHEDRRAHYAR</sequence>
<accession>A0A3S8UI84</accession>
<dbReference type="SUPFAM" id="SSF57716">
    <property type="entry name" value="Glucocorticoid receptor-like (DNA-binding domain)"/>
    <property type="match status" value="1"/>
</dbReference>